<evidence type="ECO:0000313" key="3">
    <source>
        <dbReference type="Proteomes" id="UP000274131"/>
    </source>
</evidence>
<proteinExistence type="predicted"/>
<dbReference type="AlphaFoldDB" id="A0A0N4VKM5"/>
<feature type="compositionally biased region" description="Polar residues" evidence="1">
    <location>
        <begin position="180"/>
        <end position="190"/>
    </location>
</feature>
<feature type="compositionally biased region" description="Polar residues" evidence="1">
    <location>
        <begin position="154"/>
        <end position="166"/>
    </location>
</feature>
<dbReference type="WBParaSite" id="EVEC_0001141301-mRNA-1">
    <property type="protein sequence ID" value="EVEC_0001141301-mRNA-1"/>
    <property type="gene ID" value="EVEC_0001141301"/>
</dbReference>
<reference evidence="4" key="1">
    <citation type="submission" date="2017-02" db="UniProtKB">
        <authorList>
            <consortium name="WormBaseParasite"/>
        </authorList>
    </citation>
    <scope>IDENTIFICATION</scope>
</reference>
<evidence type="ECO:0000313" key="2">
    <source>
        <dbReference type="EMBL" id="VDD95970.1"/>
    </source>
</evidence>
<feature type="region of interest" description="Disordered" evidence="1">
    <location>
        <begin position="114"/>
        <end position="190"/>
    </location>
</feature>
<accession>A0A0N4VKM5</accession>
<evidence type="ECO:0000256" key="1">
    <source>
        <dbReference type="SAM" id="MobiDB-lite"/>
    </source>
</evidence>
<dbReference type="Proteomes" id="UP000274131">
    <property type="component" value="Unassembled WGS sequence"/>
</dbReference>
<reference evidence="2 3" key="2">
    <citation type="submission" date="2018-10" db="EMBL/GenBank/DDBJ databases">
        <authorList>
            <consortium name="Pathogen Informatics"/>
        </authorList>
    </citation>
    <scope>NUCLEOTIDE SEQUENCE [LARGE SCALE GENOMIC DNA]</scope>
</reference>
<gene>
    <name evidence="2" type="ORF">EVEC_LOCUS10721</name>
</gene>
<name>A0A0N4VKM5_ENTVE</name>
<organism evidence="4">
    <name type="scientific">Enterobius vermicularis</name>
    <name type="common">Human pinworm</name>
    <dbReference type="NCBI Taxonomy" id="51028"/>
    <lineage>
        <taxon>Eukaryota</taxon>
        <taxon>Metazoa</taxon>
        <taxon>Ecdysozoa</taxon>
        <taxon>Nematoda</taxon>
        <taxon>Chromadorea</taxon>
        <taxon>Rhabditida</taxon>
        <taxon>Spirurina</taxon>
        <taxon>Oxyuridomorpha</taxon>
        <taxon>Oxyuroidea</taxon>
        <taxon>Oxyuridae</taxon>
        <taxon>Enterobius</taxon>
    </lineage>
</organism>
<keyword evidence="3" id="KW-1185">Reference proteome</keyword>
<sequence length="230" mass="26284">MKMLKVYGKPVEKKVSRTYSLVENSNREGRIKKNSNDDELLEMSFKECLKMKTFVEIMACLATSEVQNFQNRDDSKTKEKNTQIKILTLSNEIELLKQSVTDIKKLLEWLISDEDNDDPGAGTTKTPDFERKTVYESSTADSGGETGAVKNDTSEAPYSRKSNSSSKVERSPYQYHNGVAGTQTKHSAQYSTKYITSRPYRQPLSQEIRRDKKLVQPFVEENLKKLPFKS</sequence>
<protein>
    <submittedName>
        <fullName evidence="4">Ty3-gypsy retrotransposon protein</fullName>
    </submittedName>
</protein>
<evidence type="ECO:0000313" key="4">
    <source>
        <dbReference type="WBParaSite" id="EVEC_0001141301-mRNA-1"/>
    </source>
</evidence>
<dbReference type="EMBL" id="UXUI01011130">
    <property type="protein sequence ID" value="VDD95970.1"/>
    <property type="molecule type" value="Genomic_DNA"/>
</dbReference>